<evidence type="ECO:0000313" key="3">
    <source>
        <dbReference type="Proteomes" id="UP001524642"/>
    </source>
</evidence>
<dbReference type="RefSeq" id="WP_257715179.1">
    <property type="nucleotide sequence ID" value="NZ_JANJOU010000003.1"/>
</dbReference>
<keyword evidence="3" id="KW-1185">Reference proteome</keyword>
<dbReference type="EMBL" id="JANJOU010000003">
    <property type="protein sequence ID" value="MCR0981503.1"/>
    <property type="molecule type" value="Genomic_DNA"/>
</dbReference>
<reference evidence="2 3" key="1">
    <citation type="submission" date="2022-06" db="EMBL/GenBank/DDBJ databases">
        <title>Roseomonas CN29.</title>
        <authorList>
            <person name="Cheng Y."/>
            <person name="He X."/>
        </authorList>
    </citation>
    <scope>NUCLEOTIDE SEQUENCE [LARGE SCALE GENOMIC DNA]</scope>
    <source>
        <strain evidence="2 3">CN29</strain>
    </source>
</reference>
<evidence type="ECO:0000256" key="1">
    <source>
        <dbReference type="SAM" id="MobiDB-lite"/>
    </source>
</evidence>
<evidence type="ECO:0000313" key="2">
    <source>
        <dbReference type="EMBL" id="MCR0981503.1"/>
    </source>
</evidence>
<dbReference type="InterPro" id="IPR045709">
    <property type="entry name" value="DUF6065"/>
</dbReference>
<dbReference type="Pfam" id="PF19541">
    <property type="entry name" value="DUF6065"/>
    <property type="match status" value="1"/>
</dbReference>
<feature type="compositionally biased region" description="Basic and acidic residues" evidence="1">
    <location>
        <begin position="259"/>
        <end position="271"/>
    </location>
</feature>
<organism evidence="2 3">
    <name type="scientific">Roseomonas populi</name>
    <dbReference type="NCBI Taxonomy" id="3121582"/>
    <lineage>
        <taxon>Bacteria</taxon>
        <taxon>Pseudomonadati</taxon>
        <taxon>Pseudomonadota</taxon>
        <taxon>Alphaproteobacteria</taxon>
        <taxon>Acetobacterales</taxon>
        <taxon>Roseomonadaceae</taxon>
        <taxon>Roseomonas</taxon>
    </lineage>
</organism>
<accession>A0ABT1X077</accession>
<comment type="caution">
    <text evidence="2">The sequence shown here is derived from an EMBL/GenBank/DDBJ whole genome shotgun (WGS) entry which is preliminary data.</text>
</comment>
<gene>
    <name evidence="2" type="ORF">NRP21_05525</name>
</gene>
<name>A0ABT1X077_9PROT</name>
<feature type="region of interest" description="Disordered" evidence="1">
    <location>
        <begin position="245"/>
        <end position="271"/>
    </location>
</feature>
<protein>
    <submittedName>
        <fullName evidence="2">DUF6065 family protein</fullName>
    </submittedName>
</protein>
<sequence length="271" mass="30486">MDQDLTDKAVSVPRDAPGASQEPIVRFHNLFPGCRPPQRAGRDGYGTIPIRAYRYCEALCSAAAFGWHVFPPMDFELVWDGGTGIQWTYPEAEGWYPLDVAQFPHFADEFDEAAPEDAKGFSPPFLANFIEPGVVQIWSGVVARTAPGWNLLIRPPANVPRDLGYEHYEGIVETDRWFGPLLLNVRLTRTDIPVRFKSGYPLMQVQPVRRATVLDPTLDNYAVSEGLDSFTDADWDAFRRTVVKPNKDPNRRRGAYAAESRRGKKREESGS</sequence>
<dbReference type="Proteomes" id="UP001524642">
    <property type="component" value="Unassembled WGS sequence"/>
</dbReference>
<proteinExistence type="predicted"/>